<dbReference type="Pfam" id="PF01494">
    <property type="entry name" value="FAD_binding_3"/>
    <property type="match status" value="1"/>
</dbReference>
<feature type="region of interest" description="Disordered" evidence="2">
    <location>
        <begin position="209"/>
        <end position="233"/>
    </location>
</feature>
<organism evidence="4 5">
    <name type="scientific">Thermomonospora cellulosilytica</name>
    <dbReference type="NCBI Taxonomy" id="1411118"/>
    <lineage>
        <taxon>Bacteria</taxon>
        <taxon>Bacillati</taxon>
        <taxon>Actinomycetota</taxon>
        <taxon>Actinomycetes</taxon>
        <taxon>Streptosporangiales</taxon>
        <taxon>Thermomonosporaceae</taxon>
        <taxon>Thermomonospora</taxon>
    </lineage>
</organism>
<dbReference type="PRINTS" id="PR00368">
    <property type="entry name" value="FADPNR"/>
</dbReference>
<dbReference type="InterPro" id="IPR036188">
    <property type="entry name" value="FAD/NAD-bd_sf"/>
</dbReference>
<dbReference type="Proteomes" id="UP000539313">
    <property type="component" value="Unassembled WGS sequence"/>
</dbReference>
<dbReference type="PRINTS" id="PR00411">
    <property type="entry name" value="PNDRDTASEI"/>
</dbReference>
<dbReference type="PANTHER" id="PTHR43747:SF1">
    <property type="entry name" value="SLR1998 PROTEIN"/>
    <property type="match status" value="1"/>
</dbReference>
<feature type="domain" description="FAD-binding" evidence="3">
    <location>
        <begin position="7"/>
        <end position="144"/>
    </location>
</feature>
<comment type="caution">
    <text evidence="4">The sequence shown here is derived from an EMBL/GenBank/DDBJ whole genome shotgun (WGS) entry which is preliminary data.</text>
</comment>
<dbReference type="SUPFAM" id="SSF51905">
    <property type="entry name" value="FAD/NAD(P)-binding domain"/>
    <property type="match status" value="1"/>
</dbReference>
<sequence length="375" mass="39368">MSTAGSDVVVVGGGPAGAATALRLAGAGATVTLVHDGRERWRPGGQELSGAALPLLRELGVADEVTASALPVHEARSAWSGPGVDHRSAIFNPYGPPRSLDRGVLDALLRHAARRAGVRSVRAHARLPASEALRTSAGPMVVDATGAARAVGARRLPWTTVDRLCCALWRVPARAQPFSLVEAAPEGWWYTAPLPGRTHLTVMRVGDLPARTPGVPGETPPPPPQTRRRLTAPLPSAPDAYRVAVIGVAERPWAPGLVAVGDAAVSVDPLSSSGLLNALRLAVPAADAVLGLLDGDEAPARHYTRLVHALFEEHLARRLHYLTLPAAHRHHAFWAARTGQLHESVIEDERGLPATAPFGRPGRVSSAERAAGPRA</sequence>
<dbReference type="Gene3D" id="3.30.9.100">
    <property type="match status" value="1"/>
</dbReference>
<dbReference type="Gene3D" id="3.50.50.60">
    <property type="entry name" value="FAD/NAD(P)-binding domain"/>
    <property type="match status" value="1"/>
</dbReference>
<evidence type="ECO:0000259" key="3">
    <source>
        <dbReference type="Pfam" id="PF01494"/>
    </source>
</evidence>
<reference evidence="4 5" key="1">
    <citation type="submission" date="2020-08" db="EMBL/GenBank/DDBJ databases">
        <title>Sequencing the genomes of 1000 actinobacteria strains.</title>
        <authorList>
            <person name="Klenk H.-P."/>
        </authorList>
    </citation>
    <scope>NUCLEOTIDE SEQUENCE [LARGE SCALE GENOMIC DNA]</scope>
    <source>
        <strain evidence="4 5">DSM 45823</strain>
    </source>
</reference>
<dbReference type="GO" id="GO:0071949">
    <property type="term" value="F:FAD binding"/>
    <property type="evidence" value="ECO:0007669"/>
    <property type="project" value="InterPro"/>
</dbReference>
<evidence type="ECO:0000256" key="1">
    <source>
        <dbReference type="ARBA" id="ARBA00038396"/>
    </source>
</evidence>
<dbReference type="PANTHER" id="PTHR43747">
    <property type="entry name" value="FAD-BINDING PROTEIN"/>
    <property type="match status" value="1"/>
</dbReference>
<accession>A0A7W3R7H6</accession>
<name>A0A7W3R7H6_9ACTN</name>
<dbReference type="InterPro" id="IPR050816">
    <property type="entry name" value="Flavin-dep_Halogenase_NPB"/>
</dbReference>
<dbReference type="InterPro" id="IPR002938">
    <property type="entry name" value="FAD-bd"/>
</dbReference>
<evidence type="ECO:0000256" key="2">
    <source>
        <dbReference type="SAM" id="MobiDB-lite"/>
    </source>
</evidence>
<protein>
    <submittedName>
        <fullName evidence="4">Flavin-dependent dehydrogenase</fullName>
    </submittedName>
</protein>
<evidence type="ECO:0000313" key="5">
    <source>
        <dbReference type="Proteomes" id="UP000539313"/>
    </source>
</evidence>
<evidence type="ECO:0000313" key="4">
    <source>
        <dbReference type="EMBL" id="MBA9002355.1"/>
    </source>
</evidence>
<comment type="similarity">
    <text evidence="1">Belongs to the flavin-dependent halogenase family. Bacterial tryptophan halogenase subfamily.</text>
</comment>
<proteinExistence type="inferred from homology"/>
<keyword evidence="5" id="KW-1185">Reference proteome</keyword>
<dbReference type="RefSeq" id="WP_182704412.1">
    <property type="nucleotide sequence ID" value="NZ_JACJII010000001.1"/>
</dbReference>
<dbReference type="AlphaFoldDB" id="A0A7W3R7H6"/>
<gene>
    <name evidence="4" type="ORF">HNR21_001237</name>
</gene>
<dbReference type="EMBL" id="JACJII010000001">
    <property type="protein sequence ID" value="MBA9002355.1"/>
    <property type="molecule type" value="Genomic_DNA"/>
</dbReference>
<feature type="region of interest" description="Disordered" evidence="2">
    <location>
        <begin position="352"/>
        <end position="375"/>
    </location>
</feature>